<organism evidence="2 3">
    <name type="scientific">Actinoplanes subglobosus</name>
    <dbReference type="NCBI Taxonomy" id="1547892"/>
    <lineage>
        <taxon>Bacteria</taxon>
        <taxon>Bacillati</taxon>
        <taxon>Actinomycetota</taxon>
        <taxon>Actinomycetes</taxon>
        <taxon>Micromonosporales</taxon>
        <taxon>Micromonosporaceae</taxon>
        <taxon>Actinoplanes</taxon>
    </lineage>
</organism>
<dbReference type="Proteomes" id="UP001595867">
    <property type="component" value="Unassembled WGS sequence"/>
</dbReference>
<comment type="caution">
    <text evidence="2">The sequence shown here is derived from an EMBL/GenBank/DDBJ whole genome shotgun (WGS) entry which is preliminary data.</text>
</comment>
<evidence type="ECO:0000313" key="2">
    <source>
        <dbReference type="EMBL" id="MFC4063328.1"/>
    </source>
</evidence>
<sequence length="338" mass="36949">MTAHAEFYESAADPRVQSAPLSHLSVELGHFYAPDLRQSEEFFVDHFRRIGVWYSAARTAYQNVVPKGSPRISTCILIDDYFGRLDPPPVLVHKLLTAAQKAGVEIDYVARESGCADPVPVGSDPESAETGLSPADLVKARLVADPPPGTTGARPPVGDTGWLCNGMRSPETKQEAMKPATPWSPPAENATVNHSIFADIELWKDGTDGRQWSCAMLAAVWQLLRLGMLRDNGHHIAAPQPMPADLPDSWRALPMILRVNERAAPFNAYRAMTICAPLFQPVENAVRTILQQVAVDQAVMAQVTERAGKEGLSLPDEVVNRIEYLFVDTGPVRGANPR</sequence>
<name>A0ABV8ILN8_9ACTN</name>
<protein>
    <submittedName>
        <fullName evidence="2">SCO2522 family protein</fullName>
    </submittedName>
</protein>
<accession>A0ABV8ILN8</accession>
<keyword evidence="3" id="KW-1185">Reference proteome</keyword>
<dbReference type="NCBIfam" id="NF040566">
    <property type="entry name" value="SCO2522_fam"/>
    <property type="match status" value="1"/>
</dbReference>
<dbReference type="EMBL" id="JBHSBL010000001">
    <property type="protein sequence ID" value="MFC4063328.1"/>
    <property type="molecule type" value="Genomic_DNA"/>
</dbReference>
<evidence type="ECO:0000313" key="3">
    <source>
        <dbReference type="Proteomes" id="UP001595867"/>
    </source>
</evidence>
<proteinExistence type="predicted"/>
<evidence type="ECO:0000256" key="1">
    <source>
        <dbReference type="SAM" id="MobiDB-lite"/>
    </source>
</evidence>
<feature type="region of interest" description="Disordered" evidence="1">
    <location>
        <begin position="145"/>
        <end position="188"/>
    </location>
</feature>
<dbReference type="RefSeq" id="WP_378064324.1">
    <property type="nucleotide sequence ID" value="NZ_JBHSBL010000001.1"/>
</dbReference>
<dbReference type="InterPro" id="IPR049747">
    <property type="entry name" value="SCO2522-like"/>
</dbReference>
<reference evidence="3" key="1">
    <citation type="journal article" date="2019" name="Int. J. Syst. Evol. Microbiol.">
        <title>The Global Catalogue of Microorganisms (GCM) 10K type strain sequencing project: providing services to taxonomists for standard genome sequencing and annotation.</title>
        <authorList>
            <consortium name="The Broad Institute Genomics Platform"/>
            <consortium name="The Broad Institute Genome Sequencing Center for Infectious Disease"/>
            <person name="Wu L."/>
            <person name="Ma J."/>
        </authorList>
    </citation>
    <scope>NUCLEOTIDE SEQUENCE [LARGE SCALE GENOMIC DNA]</scope>
    <source>
        <strain evidence="3">TBRC 5832</strain>
    </source>
</reference>
<gene>
    <name evidence="2" type="ORF">ACFO0C_00170</name>
</gene>